<organism evidence="3 4">
    <name type="scientific">Artemisia annua</name>
    <name type="common">Sweet wormwood</name>
    <dbReference type="NCBI Taxonomy" id="35608"/>
    <lineage>
        <taxon>Eukaryota</taxon>
        <taxon>Viridiplantae</taxon>
        <taxon>Streptophyta</taxon>
        <taxon>Embryophyta</taxon>
        <taxon>Tracheophyta</taxon>
        <taxon>Spermatophyta</taxon>
        <taxon>Magnoliopsida</taxon>
        <taxon>eudicotyledons</taxon>
        <taxon>Gunneridae</taxon>
        <taxon>Pentapetalae</taxon>
        <taxon>asterids</taxon>
        <taxon>campanulids</taxon>
        <taxon>Asterales</taxon>
        <taxon>Asteraceae</taxon>
        <taxon>Asteroideae</taxon>
        <taxon>Anthemideae</taxon>
        <taxon>Artemisiinae</taxon>
        <taxon>Artemisia</taxon>
    </lineage>
</organism>
<evidence type="ECO:0000256" key="1">
    <source>
        <dbReference type="SAM" id="MobiDB-lite"/>
    </source>
</evidence>
<evidence type="ECO:0000259" key="2">
    <source>
        <dbReference type="Pfam" id="PF26130"/>
    </source>
</evidence>
<proteinExistence type="predicted"/>
<feature type="region of interest" description="Disordered" evidence="1">
    <location>
        <begin position="276"/>
        <end position="310"/>
    </location>
</feature>
<dbReference type="AlphaFoldDB" id="A0A2U1NCW5"/>
<feature type="compositionally biased region" description="Basic residues" evidence="1">
    <location>
        <begin position="277"/>
        <end position="286"/>
    </location>
</feature>
<keyword evidence="4" id="KW-1185">Reference proteome</keyword>
<sequence>MGDITVNLYHDGVFVPNPLKYMQGECQVINDVRFEEMPIGEVFEVVRRLVLNPPKRLYYRIPGTTLTRGIRELKTDDDVNDFTNVAFKNGFKIDLYTEIADYDVMEFVRNDNLHTDNVKEGDYVSDELDDEDVEVANVDFHTQGEENVVFERLTVNDPFLNKLVGKGNFIGTKDDPIPPLGGKYFVEEADPDDDMIDERYKVKKGVKYPSYNPETPWEENKPILGMKFENPQQLKHLLADYGVKHGYQLWYYRSDSNSLLVYCGRDLELGRCAGRRDRVRKSKKKAKDKEGNGQEENDKATDKMPVTRKSPRKVVVNVKPKVKWTRMKVGAHKGKHCPFRLWASWMSSERSFQIKTLYSDHRCARNFNMGSLVTFRWIARHYAKEIIMNPSMTYQAMRETKMKQIKEMDETAYDYLMERDPATWCKAFFRPDSQCASFENGISESFNGQILPARGKPIIAMLEDIRVYIMQRMWNMSKQAAKCDDSITPSIRKQLEQLALKQMKWQNKFVYTTSKNKKSGISINEVGETSKKGGGSAVRGESQNRGGGSHSRGGGSHSRGGGSVSRGGGSQNRGGGSQNRGGGSKKRGGGSQTMGGASKTRGGGSISRGKGSKNRGGGSKNNNVGSKEDGREHTINTEELEYQKDVQAEKEVLEEEARKRAEYEQNGRIYLDWDDMHSDPFSENELDRPATLSELEALDEAIDEYNATLPSIDEGQPSQPEPTPPHLVQAPTEESQAPRMALARLMKGHSVSELC</sequence>
<evidence type="ECO:0000313" key="3">
    <source>
        <dbReference type="EMBL" id="PWA71321.1"/>
    </source>
</evidence>
<dbReference type="InterPro" id="IPR058594">
    <property type="entry name" value="PB1-like_dom_pln"/>
</dbReference>
<feature type="compositionally biased region" description="Basic and acidic residues" evidence="1">
    <location>
        <begin position="626"/>
        <end position="648"/>
    </location>
</feature>
<feature type="region of interest" description="Disordered" evidence="1">
    <location>
        <begin position="522"/>
        <end position="648"/>
    </location>
</feature>
<dbReference type="Proteomes" id="UP000245207">
    <property type="component" value="Unassembled WGS sequence"/>
</dbReference>
<reference evidence="3 4" key="1">
    <citation type="journal article" date="2018" name="Mol. Plant">
        <title>The genome of Artemisia annua provides insight into the evolution of Asteraceae family and artemisinin biosynthesis.</title>
        <authorList>
            <person name="Shen Q."/>
            <person name="Zhang L."/>
            <person name="Liao Z."/>
            <person name="Wang S."/>
            <person name="Yan T."/>
            <person name="Shi P."/>
            <person name="Liu M."/>
            <person name="Fu X."/>
            <person name="Pan Q."/>
            <person name="Wang Y."/>
            <person name="Lv Z."/>
            <person name="Lu X."/>
            <person name="Zhang F."/>
            <person name="Jiang W."/>
            <person name="Ma Y."/>
            <person name="Chen M."/>
            <person name="Hao X."/>
            <person name="Li L."/>
            <person name="Tang Y."/>
            <person name="Lv G."/>
            <person name="Zhou Y."/>
            <person name="Sun X."/>
            <person name="Brodelius P.E."/>
            <person name="Rose J.K.C."/>
            <person name="Tang K."/>
        </authorList>
    </citation>
    <scope>NUCLEOTIDE SEQUENCE [LARGE SCALE GENOMIC DNA]</scope>
    <source>
        <strain evidence="4">cv. Huhao1</strain>
        <tissue evidence="3">Leaf</tissue>
    </source>
</reference>
<feature type="compositionally biased region" description="Basic and acidic residues" evidence="1">
    <location>
        <begin position="287"/>
        <end position="302"/>
    </location>
</feature>
<protein>
    <recommendedName>
        <fullName evidence="2">PB1-like domain-containing protein</fullName>
    </recommendedName>
</protein>
<name>A0A2U1NCW5_ARTAN</name>
<feature type="compositionally biased region" description="Gly residues" evidence="1">
    <location>
        <begin position="545"/>
        <end position="582"/>
    </location>
</feature>
<gene>
    <name evidence="3" type="ORF">CTI12_AA282630</name>
</gene>
<evidence type="ECO:0000313" key="4">
    <source>
        <dbReference type="Proteomes" id="UP000245207"/>
    </source>
</evidence>
<comment type="caution">
    <text evidence="3">The sequence shown here is derived from an EMBL/GenBank/DDBJ whole genome shotgun (WGS) entry which is preliminary data.</text>
</comment>
<feature type="domain" description="PB1-like" evidence="2">
    <location>
        <begin position="3"/>
        <end position="98"/>
    </location>
</feature>
<dbReference type="EMBL" id="PKPP01003100">
    <property type="protein sequence ID" value="PWA71321.1"/>
    <property type="molecule type" value="Genomic_DNA"/>
</dbReference>
<dbReference type="OrthoDB" id="1431403at2759"/>
<dbReference type="PANTHER" id="PTHR31973">
    <property type="entry name" value="POLYPROTEIN, PUTATIVE-RELATED"/>
    <property type="match status" value="1"/>
</dbReference>
<feature type="region of interest" description="Disordered" evidence="1">
    <location>
        <begin position="706"/>
        <end position="737"/>
    </location>
</feature>
<accession>A0A2U1NCW5</accession>
<dbReference type="PANTHER" id="PTHR31973:SF189">
    <property type="entry name" value="TRANSPOSASE, MUDR, PLANT, MULE TRANSPOSASE DOMAIN PROTEIN-RELATED"/>
    <property type="match status" value="1"/>
</dbReference>
<dbReference type="Pfam" id="PF26130">
    <property type="entry name" value="PB1-like"/>
    <property type="match status" value="1"/>
</dbReference>